<proteinExistence type="predicted"/>
<accession>A0A8S9PR41</accession>
<organism evidence="1 2">
    <name type="scientific">Brassica cretica</name>
    <name type="common">Mustard</name>
    <dbReference type="NCBI Taxonomy" id="69181"/>
    <lineage>
        <taxon>Eukaryota</taxon>
        <taxon>Viridiplantae</taxon>
        <taxon>Streptophyta</taxon>
        <taxon>Embryophyta</taxon>
        <taxon>Tracheophyta</taxon>
        <taxon>Spermatophyta</taxon>
        <taxon>Magnoliopsida</taxon>
        <taxon>eudicotyledons</taxon>
        <taxon>Gunneridae</taxon>
        <taxon>Pentapetalae</taxon>
        <taxon>rosids</taxon>
        <taxon>malvids</taxon>
        <taxon>Brassicales</taxon>
        <taxon>Brassicaceae</taxon>
        <taxon>Brassiceae</taxon>
        <taxon>Brassica</taxon>
    </lineage>
</organism>
<name>A0A8S9PR41_BRACR</name>
<gene>
    <name evidence="1" type="ORF">F2Q69_00049794</name>
</gene>
<evidence type="ECO:0000313" key="2">
    <source>
        <dbReference type="Proteomes" id="UP000712600"/>
    </source>
</evidence>
<protein>
    <submittedName>
        <fullName evidence="1">Uncharacterized protein</fullName>
    </submittedName>
</protein>
<reference evidence="1" key="1">
    <citation type="submission" date="2019-12" db="EMBL/GenBank/DDBJ databases">
        <title>Genome sequencing and annotation of Brassica cretica.</title>
        <authorList>
            <person name="Studholme D.J."/>
            <person name="Sarris P."/>
        </authorList>
    </citation>
    <scope>NUCLEOTIDE SEQUENCE</scope>
    <source>
        <strain evidence="1">PFS-109/04</strain>
        <tissue evidence="1">Leaf</tissue>
    </source>
</reference>
<evidence type="ECO:0000313" key="1">
    <source>
        <dbReference type="EMBL" id="KAF3525157.1"/>
    </source>
</evidence>
<dbReference type="EMBL" id="QGKX02001347">
    <property type="protein sequence ID" value="KAF3525157.1"/>
    <property type="molecule type" value="Genomic_DNA"/>
</dbReference>
<dbReference type="AlphaFoldDB" id="A0A8S9PR41"/>
<sequence length="65" mass="7276">MLHPVKGPSGINVAMAMISLGMRDHASVSANWDGTLHRESLFRWPGDLHGAELRQAHLLHSPRRR</sequence>
<dbReference type="Proteomes" id="UP000712600">
    <property type="component" value="Unassembled WGS sequence"/>
</dbReference>
<comment type="caution">
    <text evidence="1">The sequence shown here is derived from an EMBL/GenBank/DDBJ whole genome shotgun (WGS) entry which is preliminary data.</text>
</comment>